<feature type="region of interest" description="Disordered" evidence="1">
    <location>
        <begin position="581"/>
        <end position="714"/>
    </location>
</feature>
<feature type="compositionally biased region" description="Polar residues" evidence="1">
    <location>
        <begin position="623"/>
        <end position="635"/>
    </location>
</feature>
<dbReference type="GO" id="GO:0043130">
    <property type="term" value="F:ubiquitin binding"/>
    <property type="evidence" value="ECO:0007669"/>
    <property type="project" value="InterPro"/>
</dbReference>
<dbReference type="PROSITE" id="PS51140">
    <property type="entry name" value="CUE"/>
    <property type="match status" value="1"/>
</dbReference>
<dbReference type="SUPFAM" id="SSF46934">
    <property type="entry name" value="UBA-like"/>
    <property type="match status" value="1"/>
</dbReference>
<dbReference type="Pfam" id="PF02845">
    <property type="entry name" value="CUE"/>
    <property type="match status" value="1"/>
</dbReference>
<feature type="domain" description="VPS9" evidence="3">
    <location>
        <begin position="332"/>
        <end position="470"/>
    </location>
</feature>
<feature type="compositionally biased region" description="Low complexity" evidence="1">
    <location>
        <begin position="204"/>
        <end position="226"/>
    </location>
</feature>
<dbReference type="GO" id="GO:0016192">
    <property type="term" value="P:vesicle-mediated transport"/>
    <property type="evidence" value="ECO:0007669"/>
    <property type="project" value="InterPro"/>
</dbReference>
<dbReference type="Pfam" id="PF18151">
    <property type="entry name" value="DUF5601"/>
    <property type="match status" value="1"/>
</dbReference>
<dbReference type="InterPro" id="IPR003892">
    <property type="entry name" value="CUE"/>
</dbReference>
<dbReference type="Pfam" id="PF02204">
    <property type="entry name" value="VPS9"/>
    <property type="match status" value="1"/>
</dbReference>
<sequence>MSAPNAAERSLEVPIESASTTPVAPLNAAADIPSSPNPWDDSTASKQPTPEKEEAKLLSALDPAAYDDPVFAGLKDDSGEAPKQEVSQELLSEFDPLAIQEEKAARDAWESSEGHPPPPRTPSPPPEPPAKDDMTPPKASGSAAGATVPASSSSPFPSFASLAKSFALPLRPRPQSLDASARAVPSPSTLSTFASQQDARPDIGKAPASQPGSGPASPAPKGSDGSFDFQKFLDQMKTKSADPVSKYLRSFLSNFAKRTFTVNDQVKIINDFLAFIATQMQECDVWKNTSEAEFENAMEGMEKLVMNRLYDFTFTPQLERQNPPRPVTTDDLERDRVLAQRIALFGWLEEKHLDIPEGEGSKGFLMFAEQELLKINHYKAPRDKLICILNSCKVIFGLIRHLHKEEGADSFVPILIFVVLKANPEHLLSNVEFINRFRNPSKLQSEAGYYLSSLMGAVSFIETMDHTSLSNITQEEFEKKVEDAIQSLPSSEPDSPNIPFAEMKIRAPTPASPRAGEESAQPLSISAAPAQTLSEDAKRLFQKTGDTISKPLSAIGRIFSEALDGAENKLSYLPGPFAPFELGRESRQDGPSSAAHPPSGPHWAHPSSWESQTTPRSAPPQTPSYGQEGSYNPIQTPYKPRVRRIPSPSLHQPSPGSPGWGPPDTPSRGGPYQPNSAQQAHFPGNTLVPPRVQSLAQPDWGAGAEGGHISRTPTPALDLAGVQQQIDTAHEQAAKASKETLLQIFPGVDIEVIEWVLEANDGDLGKSIEQLLDISGDS</sequence>
<dbReference type="SMART" id="SM00167">
    <property type="entry name" value="VPS9"/>
    <property type="match status" value="1"/>
</dbReference>
<evidence type="ECO:0000259" key="2">
    <source>
        <dbReference type="PROSITE" id="PS51140"/>
    </source>
</evidence>
<dbReference type="SUPFAM" id="SSF109993">
    <property type="entry name" value="VPS9 domain"/>
    <property type="match status" value="1"/>
</dbReference>
<feature type="compositionally biased region" description="Polar residues" evidence="1">
    <location>
        <begin position="186"/>
        <end position="198"/>
    </location>
</feature>
<feature type="compositionally biased region" description="Basic and acidic residues" evidence="1">
    <location>
        <begin position="74"/>
        <end position="83"/>
    </location>
</feature>
<dbReference type="PROSITE" id="PS51205">
    <property type="entry name" value="VPS9"/>
    <property type="match status" value="1"/>
</dbReference>
<feature type="compositionally biased region" description="Pro residues" evidence="1">
    <location>
        <begin position="115"/>
        <end position="128"/>
    </location>
</feature>
<gene>
    <name evidence="4" type="ORF">D9619_006255</name>
</gene>
<dbReference type="EMBL" id="JAACJJ010000042">
    <property type="protein sequence ID" value="KAF5316228.1"/>
    <property type="molecule type" value="Genomic_DNA"/>
</dbReference>
<dbReference type="InterPro" id="IPR041545">
    <property type="entry name" value="DUF5601"/>
</dbReference>
<feature type="compositionally biased region" description="Basic and acidic residues" evidence="1">
    <location>
        <begin position="100"/>
        <end position="113"/>
    </location>
</feature>
<dbReference type="Gene3D" id="1.10.246.120">
    <property type="match status" value="1"/>
</dbReference>
<proteinExistence type="predicted"/>
<dbReference type="InterPro" id="IPR037191">
    <property type="entry name" value="VPS9_dom_sf"/>
</dbReference>
<dbReference type="Gene3D" id="1.20.1050.80">
    <property type="entry name" value="VPS9 domain"/>
    <property type="match status" value="1"/>
</dbReference>
<evidence type="ECO:0000313" key="4">
    <source>
        <dbReference type="EMBL" id="KAF5316228.1"/>
    </source>
</evidence>
<feature type="domain" description="CUE" evidence="2">
    <location>
        <begin position="733"/>
        <end position="776"/>
    </location>
</feature>
<dbReference type="InterPro" id="IPR009060">
    <property type="entry name" value="UBA-like_sf"/>
</dbReference>
<evidence type="ECO:0008006" key="6">
    <source>
        <dbReference type="Google" id="ProtNLM"/>
    </source>
</evidence>
<reference evidence="4 5" key="1">
    <citation type="journal article" date="2020" name="ISME J.">
        <title>Uncovering the hidden diversity of litter-decomposition mechanisms in mushroom-forming fungi.</title>
        <authorList>
            <person name="Floudas D."/>
            <person name="Bentzer J."/>
            <person name="Ahren D."/>
            <person name="Johansson T."/>
            <person name="Persson P."/>
            <person name="Tunlid A."/>
        </authorList>
    </citation>
    <scope>NUCLEOTIDE SEQUENCE [LARGE SCALE GENOMIC DNA]</scope>
    <source>
        <strain evidence="4 5">CBS 101986</strain>
    </source>
</reference>
<feature type="region of interest" description="Disordered" evidence="1">
    <location>
        <begin position="177"/>
        <end position="228"/>
    </location>
</feature>
<dbReference type="PANTHER" id="PTHR23101:SF25">
    <property type="entry name" value="GTPASE-ACTIVATING PROTEIN AND VPS9 DOMAIN-CONTAINING PROTEIN 1"/>
    <property type="match status" value="1"/>
</dbReference>
<feature type="compositionally biased region" description="Low complexity" evidence="1">
    <location>
        <begin position="590"/>
        <end position="609"/>
    </location>
</feature>
<dbReference type="GO" id="GO:0005829">
    <property type="term" value="C:cytosol"/>
    <property type="evidence" value="ECO:0007669"/>
    <property type="project" value="TreeGrafter"/>
</dbReference>
<dbReference type="GO" id="GO:0031267">
    <property type="term" value="F:small GTPase binding"/>
    <property type="evidence" value="ECO:0007669"/>
    <property type="project" value="TreeGrafter"/>
</dbReference>
<dbReference type="GO" id="GO:0005085">
    <property type="term" value="F:guanyl-nucleotide exchange factor activity"/>
    <property type="evidence" value="ECO:0007669"/>
    <property type="project" value="InterPro"/>
</dbReference>
<dbReference type="GO" id="GO:0030139">
    <property type="term" value="C:endocytic vesicle"/>
    <property type="evidence" value="ECO:0007669"/>
    <property type="project" value="TreeGrafter"/>
</dbReference>
<dbReference type="OrthoDB" id="300289at2759"/>
<dbReference type="Proteomes" id="UP000567179">
    <property type="component" value="Unassembled WGS sequence"/>
</dbReference>
<dbReference type="CDD" id="cd14279">
    <property type="entry name" value="CUE"/>
    <property type="match status" value="1"/>
</dbReference>
<dbReference type="InterPro" id="IPR045046">
    <property type="entry name" value="Vps9-like"/>
</dbReference>
<evidence type="ECO:0000256" key="1">
    <source>
        <dbReference type="SAM" id="MobiDB-lite"/>
    </source>
</evidence>
<comment type="caution">
    <text evidence="4">The sequence shown here is derived from an EMBL/GenBank/DDBJ whole genome shotgun (WGS) entry which is preliminary data.</text>
</comment>
<protein>
    <recommendedName>
        <fullName evidence="6">VPS9 domain-containing protein</fullName>
    </recommendedName>
</protein>
<evidence type="ECO:0000259" key="3">
    <source>
        <dbReference type="PROSITE" id="PS51205"/>
    </source>
</evidence>
<keyword evidence="5" id="KW-1185">Reference proteome</keyword>
<dbReference type="PANTHER" id="PTHR23101">
    <property type="entry name" value="RAB GDP/GTP EXCHANGE FACTOR"/>
    <property type="match status" value="1"/>
</dbReference>
<dbReference type="InterPro" id="IPR003123">
    <property type="entry name" value="VPS9"/>
</dbReference>
<dbReference type="AlphaFoldDB" id="A0A8H5EY12"/>
<organism evidence="4 5">
    <name type="scientific">Psilocybe cf. subviscida</name>
    <dbReference type="NCBI Taxonomy" id="2480587"/>
    <lineage>
        <taxon>Eukaryota</taxon>
        <taxon>Fungi</taxon>
        <taxon>Dikarya</taxon>
        <taxon>Basidiomycota</taxon>
        <taxon>Agaricomycotina</taxon>
        <taxon>Agaricomycetes</taxon>
        <taxon>Agaricomycetidae</taxon>
        <taxon>Agaricales</taxon>
        <taxon>Agaricineae</taxon>
        <taxon>Strophariaceae</taxon>
        <taxon>Psilocybe</taxon>
    </lineage>
</organism>
<dbReference type="Gene3D" id="1.10.8.10">
    <property type="entry name" value="DNA helicase RuvA subunit, C-terminal domain"/>
    <property type="match status" value="1"/>
</dbReference>
<accession>A0A8H5EY12</accession>
<name>A0A8H5EY12_9AGAR</name>
<evidence type="ECO:0000313" key="5">
    <source>
        <dbReference type="Proteomes" id="UP000567179"/>
    </source>
</evidence>
<feature type="region of interest" description="Disordered" evidence="1">
    <location>
        <begin position="1"/>
        <end position="156"/>
    </location>
</feature>